<name>A0ABU1GTF0_9GAMM</name>
<evidence type="ECO:0000313" key="1">
    <source>
        <dbReference type="EMBL" id="MDR5895305.1"/>
    </source>
</evidence>
<sequence length="83" mass="9115">MNYAMMCHRCGSSHTKAPLSEFDWDEIECADCGEFLDTVGNWEASHSPSLAFQALSMSRTLSMQMTREAQAHASKGATGRVAQ</sequence>
<dbReference type="RefSeq" id="WP_251590825.1">
    <property type="nucleotide sequence ID" value="NZ_JAMLJI010000001.1"/>
</dbReference>
<evidence type="ECO:0008006" key="3">
    <source>
        <dbReference type="Google" id="ProtNLM"/>
    </source>
</evidence>
<keyword evidence="2" id="KW-1185">Reference proteome</keyword>
<dbReference type="EMBL" id="JARWAO010000002">
    <property type="protein sequence ID" value="MDR5895305.1"/>
    <property type="molecule type" value="Genomic_DNA"/>
</dbReference>
<accession>A0ABU1GTF0</accession>
<dbReference type="Proteomes" id="UP001269375">
    <property type="component" value="Unassembled WGS sequence"/>
</dbReference>
<protein>
    <recommendedName>
        <fullName evidence="3">Transcription factor zinc-finger domain-containing protein</fullName>
    </recommendedName>
</protein>
<comment type="caution">
    <text evidence="1">The sequence shown here is derived from an EMBL/GenBank/DDBJ whole genome shotgun (WGS) entry which is preliminary data.</text>
</comment>
<evidence type="ECO:0000313" key="2">
    <source>
        <dbReference type="Proteomes" id="UP001269375"/>
    </source>
</evidence>
<gene>
    <name evidence="1" type="ORF">QC825_04335</name>
</gene>
<proteinExistence type="predicted"/>
<reference evidence="1 2" key="1">
    <citation type="submission" date="2023-04" db="EMBL/GenBank/DDBJ databases">
        <title>A long-awaited taxogenomic arrangement of the family Halomonadaceae.</title>
        <authorList>
            <person name="De La Haba R."/>
            <person name="Chuvochina M."/>
            <person name="Wittouck S."/>
            <person name="Arahal D.R."/>
            <person name="Sanchez-Porro C."/>
            <person name="Hugenholtz P."/>
            <person name="Ventosa A."/>
        </authorList>
    </citation>
    <scope>NUCLEOTIDE SEQUENCE [LARGE SCALE GENOMIC DNA]</scope>
    <source>
        <strain evidence="1 2">DSM 22428</strain>
    </source>
</reference>
<organism evidence="1 2">
    <name type="scientific">Larsenimonas suaedae</name>
    <dbReference type="NCBI Taxonomy" id="1851019"/>
    <lineage>
        <taxon>Bacteria</taxon>
        <taxon>Pseudomonadati</taxon>
        <taxon>Pseudomonadota</taxon>
        <taxon>Gammaproteobacteria</taxon>
        <taxon>Oceanospirillales</taxon>
        <taxon>Halomonadaceae</taxon>
        <taxon>Larsenimonas</taxon>
    </lineage>
</organism>